<dbReference type="RefSeq" id="WP_030258082.1">
    <property type="nucleotide sequence ID" value="NZ_JBHEZZ010000017.1"/>
</dbReference>
<dbReference type="EMBL" id="JBHEZZ010000017">
    <property type="protein sequence ID" value="MFC1404886.1"/>
    <property type="molecule type" value="Genomic_DNA"/>
</dbReference>
<feature type="transmembrane region" description="Helical" evidence="2">
    <location>
        <begin position="263"/>
        <end position="282"/>
    </location>
</feature>
<dbReference type="InterPro" id="IPR037185">
    <property type="entry name" value="EmrE-like"/>
</dbReference>
<name>A0ABV6UU19_9ACTN</name>
<feature type="transmembrane region" description="Helical" evidence="2">
    <location>
        <begin position="57"/>
        <end position="75"/>
    </location>
</feature>
<dbReference type="SUPFAM" id="SSF103481">
    <property type="entry name" value="Multidrug resistance efflux transporter EmrE"/>
    <property type="match status" value="2"/>
</dbReference>
<evidence type="ECO:0000259" key="3">
    <source>
        <dbReference type="Pfam" id="PF00892"/>
    </source>
</evidence>
<keyword evidence="2" id="KW-0472">Membrane</keyword>
<dbReference type="PANTHER" id="PTHR12715:SF4">
    <property type="entry name" value="EAMA DOMAIN-CONTAINING PROTEIN"/>
    <property type="match status" value="1"/>
</dbReference>
<keyword evidence="2" id="KW-1133">Transmembrane helix</keyword>
<keyword evidence="2" id="KW-0812">Transmembrane</keyword>
<feature type="transmembrane region" description="Helical" evidence="2">
    <location>
        <begin position="24"/>
        <end position="45"/>
    </location>
</feature>
<comment type="caution">
    <text evidence="4">The sequence shown here is derived from an EMBL/GenBank/DDBJ whole genome shotgun (WGS) entry which is preliminary data.</text>
</comment>
<dbReference type="InterPro" id="IPR052756">
    <property type="entry name" value="Alkyne_AA_exporter"/>
</dbReference>
<dbReference type="Gene3D" id="1.10.3730.20">
    <property type="match status" value="1"/>
</dbReference>
<proteinExistence type="inferred from homology"/>
<comment type="similarity">
    <text evidence="1">Belongs to the EamA transporter family.</text>
</comment>
<evidence type="ECO:0000256" key="1">
    <source>
        <dbReference type="ARBA" id="ARBA00007362"/>
    </source>
</evidence>
<dbReference type="Proteomes" id="UP001592528">
    <property type="component" value="Unassembled WGS sequence"/>
</dbReference>
<feature type="domain" description="EamA" evidence="3">
    <location>
        <begin position="171"/>
        <end position="304"/>
    </location>
</feature>
<gene>
    <name evidence="4" type="ORF">ACEZDJ_26735</name>
</gene>
<organism evidence="4 5">
    <name type="scientific">Streptacidiphilus cavernicola</name>
    <dbReference type="NCBI Taxonomy" id="3342716"/>
    <lineage>
        <taxon>Bacteria</taxon>
        <taxon>Bacillati</taxon>
        <taxon>Actinomycetota</taxon>
        <taxon>Actinomycetes</taxon>
        <taxon>Kitasatosporales</taxon>
        <taxon>Streptomycetaceae</taxon>
        <taxon>Streptacidiphilus</taxon>
    </lineage>
</organism>
<evidence type="ECO:0000256" key="2">
    <source>
        <dbReference type="SAM" id="Phobius"/>
    </source>
</evidence>
<feature type="transmembrane region" description="Helical" evidence="2">
    <location>
        <begin position="142"/>
        <end position="163"/>
    </location>
</feature>
<reference evidence="4 5" key="1">
    <citation type="submission" date="2024-09" db="EMBL/GenBank/DDBJ databases">
        <authorList>
            <person name="Lee S.D."/>
        </authorList>
    </citation>
    <scope>NUCLEOTIDE SEQUENCE [LARGE SCALE GENOMIC DNA]</scope>
    <source>
        <strain evidence="4 5">N1-5</strain>
    </source>
</reference>
<feature type="transmembrane region" description="Helical" evidence="2">
    <location>
        <begin position="202"/>
        <end position="221"/>
    </location>
</feature>
<feature type="transmembrane region" description="Helical" evidence="2">
    <location>
        <begin position="288"/>
        <end position="306"/>
    </location>
</feature>
<accession>A0ABV6UU19</accession>
<evidence type="ECO:0000313" key="5">
    <source>
        <dbReference type="Proteomes" id="UP001592528"/>
    </source>
</evidence>
<feature type="transmembrane region" description="Helical" evidence="2">
    <location>
        <begin position="87"/>
        <end position="107"/>
    </location>
</feature>
<dbReference type="Pfam" id="PF00892">
    <property type="entry name" value="EamA"/>
    <property type="match status" value="2"/>
</dbReference>
<feature type="transmembrane region" description="Helical" evidence="2">
    <location>
        <begin position="113"/>
        <end position="135"/>
    </location>
</feature>
<sequence length="319" mass="32663">MTTEPAVRTDTPASAPSSPARRQALLASAAAGVTVVLWASAFVGIRSAGHALAPGPLALARLLVGSLVLGTMVAIRREPLPARRDWPGIVACGVLWFGLYNVALNAAERMVDAGTASMLVGVAPVLLVLIAGVVLREGFPRPLMLGLPLSFAGLVVIGLSSSGGGGGSVGWGVLLCFVAALAYSCSVVIQKPLLARVSPLQITFLACTVGAVTCLPFAPALVREAGHAHASPLAWAVYLGALPTAVAFTTWAYALARTSAGRLGVTTYLVPPISVLLGWLVLGEVPGWVALVGGVLCLAGVAVSRLRLERWTRQSAAGR</sequence>
<feature type="domain" description="EamA" evidence="3">
    <location>
        <begin position="33"/>
        <end position="158"/>
    </location>
</feature>
<feature type="transmembrane region" description="Helical" evidence="2">
    <location>
        <begin position="233"/>
        <end position="256"/>
    </location>
</feature>
<evidence type="ECO:0000313" key="4">
    <source>
        <dbReference type="EMBL" id="MFC1404886.1"/>
    </source>
</evidence>
<dbReference type="InterPro" id="IPR000620">
    <property type="entry name" value="EamA_dom"/>
</dbReference>
<feature type="transmembrane region" description="Helical" evidence="2">
    <location>
        <begin position="169"/>
        <end position="190"/>
    </location>
</feature>
<dbReference type="PANTHER" id="PTHR12715">
    <property type="entry name" value="TRANSPORTER, DRUG/METABOLITE EXPORTER FAMILY"/>
    <property type="match status" value="1"/>
</dbReference>
<keyword evidence="5" id="KW-1185">Reference proteome</keyword>
<protein>
    <submittedName>
        <fullName evidence="4">DMT family transporter</fullName>
    </submittedName>
</protein>